<evidence type="ECO:0000313" key="2">
    <source>
        <dbReference type="EMBL" id="QGK68574.1"/>
    </source>
</evidence>
<dbReference type="PROSITE" id="PS51257">
    <property type="entry name" value="PROKAR_LIPOPROTEIN"/>
    <property type="match status" value="1"/>
</dbReference>
<reference evidence="3" key="1">
    <citation type="submission" date="2019-11" db="EMBL/GenBank/DDBJ databases">
        <title>The complete genome sequence of Saccharopolyspora sp. E2A.</title>
        <authorList>
            <person name="Zhang G."/>
        </authorList>
    </citation>
    <scope>NUCLEOTIDE SEQUENCE [LARGE SCALE GENOMIC DNA]</scope>
    <source>
        <strain evidence="3">E2A</strain>
    </source>
</reference>
<keyword evidence="1" id="KW-0732">Signal</keyword>
<sequence length="162" mass="17026">MHRGLTALLAAAGLALAGCGTPASGSPESPEITFYAHGESIRVEAAQFCNAIGTECSPPNPDAIGDLRVPPGSPVQISVPSEVSSAPWQVAMMYRLPNGQEVADRSSVFTPDERRTYTARPPADDAQFTRVEVQQYSGVLLPAEDGGIQFALAGTWVVTPQS</sequence>
<dbReference type="Proteomes" id="UP000371041">
    <property type="component" value="Chromosome"/>
</dbReference>
<dbReference type="RefSeq" id="WP_154075183.1">
    <property type="nucleotide sequence ID" value="NZ_CP045929.1"/>
</dbReference>
<protein>
    <submittedName>
        <fullName evidence="2">DUF2771 family protein</fullName>
    </submittedName>
</protein>
<dbReference type="Pfam" id="PF10969">
    <property type="entry name" value="DUF2771"/>
    <property type="match status" value="1"/>
</dbReference>
<gene>
    <name evidence="2" type="ORF">GIY23_02505</name>
</gene>
<proteinExistence type="predicted"/>
<evidence type="ECO:0000256" key="1">
    <source>
        <dbReference type="SAM" id="SignalP"/>
    </source>
</evidence>
<feature type="signal peptide" evidence="1">
    <location>
        <begin position="1"/>
        <end position="17"/>
    </location>
</feature>
<keyword evidence="3" id="KW-1185">Reference proteome</keyword>
<accession>A0A5Q3Q5X8</accession>
<dbReference type="AlphaFoldDB" id="A0A5Q3Q5X8"/>
<organism evidence="2 3">
    <name type="scientific">Allosaccharopolyspora coralli</name>
    <dbReference type="NCBI Taxonomy" id="2665642"/>
    <lineage>
        <taxon>Bacteria</taxon>
        <taxon>Bacillati</taxon>
        <taxon>Actinomycetota</taxon>
        <taxon>Actinomycetes</taxon>
        <taxon>Pseudonocardiales</taxon>
        <taxon>Pseudonocardiaceae</taxon>
        <taxon>Allosaccharopolyspora</taxon>
    </lineage>
</organism>
<feature type="chain" id="PRO_5038732942" evidence="1">
    <location>
        <begin position="18"/>
        <end position="162"/>
    </location>
</feature>
<evidence type="ECO:0000313" key="3">
    <source>
        <dbReference type="Proteomes" id="UP000371041"/>
    </source>
</evidence>
<dbReference type="EMBL" id="CP045929">
    <property type="protein sequence ID" value="QGK68574.1"/>
    <property type="molecule type" value="Genomic_DNA"/>
</dbReference>
<name>A0A5Q3Q5X8_9PSEU</name>
<dbReference type="InterPro" id="IPR024495">
    <property type="entry name" value="DUF2771"/>
</dbReference>
<dbReference type="KEGG" id="sace:GIY23_02505"/>